<evidence type="ECO:0000256" key="5">
    <source>
        <dbReference type="ARBA" id="ARBA00022989"/>
    </source>
</evidence>
<organism evidence="9 10">
    <name type="scientific">Ephemerocybe angulata</name>
    <dbReference type="NCBI Taxonomy" id="980116"/>
    <lineage>
        <taxon>Eukaryota</taxon>
        <taxon>Fungi</taxon>
        <taxon>Dikarya</taxon>
        <taxon>Basidiomycota</taxon>
        <taxon>Agaricomycotina</taxon>
        <taxon>Agaricomycetes</taxon>
        <taxon>Agaricomycetidae</taxon>
        <taxon>Agaricales</taxon>
        <taxon>Agaricineae</taxon>
        <taxon>Psathyrellaceae</taxon>
        <taxon>Ephemerocybe</taxon>
    </lineage>
</organism>
<evidence type="ECO:0000256" key="7">
    <source>
        <dbReference type="SAM" id="Phobius"/>
    </source>
</evidence>
<dbReference type="InterPro" id="IPR050925">
    <property type="entry name" value="Rhomboid_protease_S54"/>
</dbReference>
<dbReference type="GO" id="GO:0006465">
    <property type="term" value="P:signal peptide processing"/>
    <property type="evidence" value="ECO:0007669"/>
    <property type="project" value="TreeGrafter"/>
</dbReference>
<evidence type="ECO:0000313" key="10">
    <source>
        <dbReference type="Proteomes" id="UP000521943"/>
    </source>
</evidence>
<dbReference type="SUPFAM" id="SSF144091">
    <property type="entry name" value="Rhomboid-like"/>
    <property type="match status" value="1"/>
</dbReference>
<feature type="transmembrane region" description="Helical" evidence="7">
    <location>
        <begin position="246"/>
        <end position="263"/>
    </location>
</feature>
<feature type="transmembrane region" description="Helical" evidence="7">
    <location>
        <begin position="158"/>
        <end position="176"/>
    </location>
</feature>
<accession>A0A8H6IFA2</accession>
<evidence type="ECO:0000256" key="2">
    <source>
        <dbReference type="ARBA" id="ARBA00009045"/>
    </source>
</evidence>
<dbReference type="GO" id="GO:0016020">
    <property type="term" value="C:membrane"/>
    <property type="evidence" value="ECO:0007669"/>
    <property type="project" value="UniProtKB-SubCell"/>
</dbReference>
<sequence length="269" mass="30129">MASVFLNVGLRRSLAGLRQSPVVRCSHARTLMTQRLSFRLPESRVLNLFKQRGGIKFPAPLTDSSRFDTLHNRNDRSQPFLGFLNNLNHNAIIYGIIGLNVGVFGMWYLTQSKYKLEGDARPLIWMYQNFTNSWGNLRAGRVWTAITSCFSHKDFSHILFNGFTFFFMAPVVLQILGGRRFIFLYMGAGLVSAATSLLYGRFIDRKDVPSHGASGAIMGTMSFLACVAPTMTFQLYGIIPRGTTDTVGHIGGVLAGVAYWVILRRAPRY</sequence>
<proteinExistence type="inferred from homology"/>
<dbReference type="InterPro" id="IPR022764">
    <property type="entry name" value="Peptidase_S54_rhomboid_dom"/>
</dbReference>
<comment type="caution">
    <text evidence="9">The sequence shown here is derived from an EMBL/GenBank/DDBJ whole genome shotgun (WGS) entry which is preliminary data.</text>
</comment>
<evidence type="ECO:0000259" key="8">
    <source>
        <dbReference type="Pfam" id="PF01694"/>
    </source>
</evidence>
<dbReference type="InterPro" id="IPR035952">
    <property type="entry name" value="Rhomboid-like_sf"/>
</dbReference>
<feature type="domain" description="Peptidase S54 rhomboid" evidence="8">
    <location>
        <begin position="140"/>
        <end position="264"/>
    </location>
</feature>
<keyword evidence="10" id="KW-1185">Reference proteome</keyword>
<comment type="subcellular location">
    <subcellularLocation>
        <location evidence="1">Membrane</location>
        <topology evidence="1">Multi-pass membrane protein</topology>
    </subcellularLocation>
</comment>
<protein>
    <recommendedName>
        <fullName evidence="8">Peptidase S54 rhomboid domain-containing protein</fullName>
    </recommendedName>
</protein>
<evidence type="ECO:0000256" key="4">
    <source>
        <dbReference type="ARBA" id="ARBA00022801"/>
    </source>
</evidence>
<dbReference type="Proteomes" id="UP000521943">
    <property type="component" value="Unassembled WGS sequence"/>
</dbReference>
<evidence type="ECO:0000313" key="9">
    <source>
        <dbReference type="EMBL" id="KAF6762766.1"/>
    </source>
</evidence>
<dbReference type="Gene3D" id="1.20.1540.10">
    <property type="entry name" value="Rhomboid-like"/>
    <property type="match status" value="1"/>
</dbReference>
<evidence type="ECO:0000256" key="3">
    <source>
        <dbReference type="ARBA" id="ARBA00022692"/>
    </source>
</evidence>
<feature type="transmembrane region" description="Helical" evidence="7">
    <location>
        <begin position="182"/>
        <end position="200"/>
    </location>
</feature>
<gene>
    <name evidence="9" type="ORF">DFP72DRAFT_876882</name>
</gene>
<evidence type="ECO:0000256" key="1">
    <source>
        <dbReference type="ARBA" id="ARBA00004141"/>
    </source>
</evidence>
<keyword evidence="6 7" id="KW-0472">Membrane</keyword>
<keyword evidence="3 7" id="KW-0812">Transmembrane</keyword>
<keyword evidence="4" id="KW-0378">Hydrolase</keyword>
<dbReference type="Pfam" id="PF01694">
    <property type="entry name" value="Rhomboid"/>
    <property type="match status" value="1"/>
</dbReference>
<feature type="transmembrane region" description="Helical" evidence="7">
    <location>
        <begin position="91"/>
        <end position="109"/>
    </location>
</feature>
<dbReference type="OrthoDB" id="418595at2759"/>
<dbReference type="PANTHER" id="PTHR43731:SF14">
    <property type="entry name" value="PRESENILIN-ASSOCIATED RHOMBOID-LIKE PROTEIN, MITOCHONDRIAL"/>
    <property type="match status" value="1"/>
</dbReference>
<name>A0A8H6IFA2_9AGAR</name>
<evidence type="ECO:0000256" key="6">
    <source>
        <dbReference type="ARBA" id="ARBA00023136"/>
    </source>
</evidence>
<keyword evidence="5 7" id="KW-1133">Transmembrane helix</keyword>
<dbReference type="AlphaFoldDB" id="A0A8H6IFA2"/>
<comment type="similarity">
    <text evidence="2">Belongs to the peptidase S54 family.</text>
</comment>
<dbReference type="GO" id="GO:0004252">
    <property type="term" value="F:serine-type endopeptidase activity"/>
    <property type="evidence" value="ECO:0007669"/>
    <property type="project" value="InterPro"/>
</dbReference>
<reference evidence="9 10" key="1">
    <citation type="submission" date="2020-07" db="EMBL/GenBank/DDBJ databases">
        <title>Comparative genomics of pyrophilous fungi reveals a link between fire events and developmental genes.</title>
        <authorList>
            <consortium name="DOE Joint Genome Institute"/>
            <person name="Steindorff A.S."/>
            <person name="Carver A."/>
            <person name="Calhoun S."/>
            <person name="Stillman K."/>
            <person name="Liu H."/>
            <person name="Lipzen A."/>
            <person name="Pangilinan J."/>
            <person name="Labutti K."/>
            <person name="Bruns T.D."/>
            <person name="Grigoriev I.V."/>
        </authorList>
    </citation>
    <scope>NUCLEOTIDE SEQUENCE [LARGE SCALE GENOMIC DNA]</scope>
    <source>
        <strain evidence="9 10">CBS 144469</strain>
    </source>
</reference>
<dbReference type="EMBL" id="JACGCI010000007">
    <property type="protein sequence ID" value="KAF6762766.1"/>
    <property type="molecule type" value="Genomic_DNA"/>
</dbReference>
<feature type="transmembrane region" description="Helical" evidence="7">
    <location>
        <begin position="212"/>
        <end position="234"/>
    </location>
</feature>
<dbReference type="PANTHER" id="PTHR43731">
    <property type="entry name" value="RHOMBOID PROTEASE"/>
    <property type="match status" value="1"/>
</dbReference>